<gene>
    <name evidence="1" type="ORF">V6N12_045679</name>
</gene>
<dbReference type="Proteomes" id="UP001472677">
    <property type="component" value="Unassembled WGS sequence"/>
</dbReference>
<keyword evidence="2" id="KW-1185">Reference proteome</keyword>
<accession>A0ABR2G3F0</accession>
<name>A0ABR2G3F0_9ROSI</name>
<comment type="caution">
    <text evidence="1">The sequence shown here is derived from an EMBL/GenBank/DDBJ whole genome shotgun (WGS) entry which is preliminary data.</text>
</comment>
<dbReference type="EMBL" id="JBBPBM010000003">
    <property type="protein sequence ID" value="KAK8593602.1"/>
    <property type="molecule type" value="Genomic_DNA"/>
</dbReference>
<reference evidence="1 2" key="1">
    <citation type="journal article" date="2024" name="G3 (Bethesda)">
        <title>Genome assembly of Hibiscus sabdariffa L. provides insights into metabolisms of medicinal natural products.</title>
        <authorList>
            <person name="Kim T."/>
        </authorList>
    </citation>
    <scope>NUCLEOTIDE SEQUENCE [LARGE SCALE GENOMIC DNA]</scope>
    <source>
        <strain evidence="1">TK-2024</strain>
        <tissue evidence="1">Old leaves</tissue>
    </source>
</reference>
<sequence>MPQLIEFVDSENVVTEIAYSHAGCGTRAGVWVETARRGARVVSGALTGANMGLVGDYEALPLAMVLIAGGLDG</sequence>
<evidence type="ECO:0000313" key="2">
    <source>
        <dbReference type="Proteomes" id="UP001472677"/>
    </source>
</evidence>
<protein>
    <submittedName>
        <fullName evidence="1">Uncharacterized protein</fullName>
    </submittedName>
</protein>
<evidence type="ECO:0000313" key="1">
    <source>
        <dbReference type="EMBL" id="KAK8593602.1"/>
    </source>
</evidence>
<organism evidence="1 2">
    <name type="scientific">Hibiscus sabdariffa</name>
    <name type="common">roselle</name>
    <dbReference type="NCBI Taxonomy" id="183260"/>
    <lineage>
        <taxon>Eukaryota</taxon>
        <taxon>Viridiplantae</taxon>
        <taxon>Streptophyta</taxon>
        <taxon>Embryophyta</taxon>
        <taxon>Tracheophyta</taxon>
        <taxon>Spermatophyta</taxon>
        <taxon>Magnoliopsida</taxon>
        <taxon>eudicotyledons</taxon>
        <taxon>Gunneridae</taxon>
        <taxon>Pentapetalae</taxon>
        <taxon>rosids</taxon>
        <taxon>malvids</taxon>
        <taxon>Malvales</taxon>
        <taxon>Malvaceae</taxon>
        <taxon>Malvoideae</taxon>
        <taxon>Hibiscus</taxon>
    </lineage>
</organism>
<proteinExistence type="predicted"/>